<accession>A0A5B7FR91</accession>
<gene>
    <name evidence="1" type="ORF">E2C01_040614</name>
</gene>
<proteinExistence type="predicted"/>
<dbReference type="EMBL" id="VSRR010007435">
    <property type="protein sequence ID" value="MPC46884.1"/>
    <property type="molecule type" value="Genomic_DNA"/>
</dbReference>
<organism evidence="1 2">
    <name type="scientific">Portunus trituberculatus</name>
    <name type="common">Swimming crab</name>
    <name type="synonym">Neptunus trituberculatus</name>
    <dbReference type="NCBI Taxonomy" id="210409"/>
    <lineage>
        <taxon>Eukaryota</taxon>
        <taxon>Metazoa</taxon>
        <taxon>Ecdysozoa</taxon>
        <taxon>Arthropoda</taxon>
        <taxon>Crustacea</taxon>
        <taxon>Multicrustacea</taxon>
        <taxon>Malacostraca</taxon>
        <taxon>Eumalacostraca</taxon>
        <taxon>Eucarida</taxon>
        <taxon>Decapoda</taxon>
        <taxon>Pleocyemata</taxon>
        <taxon>Brachyura</taxon>
        <taxon>Eubrachyura</taxon>
        <taxon>Portunoidea</taxon>
        <taxon>Portunidae</taxon>
        <taxon>Portuninae</taxon>
        <taxon>Portunus</taxon>
    </lineage>
</organism>
<sequence>MSTLVTRKCCLPHRVSDVTEKRVEEESEGRTRNTAAVKRTCVLVHPTSHQYSIAICDTSLLIASCVTGAVVNKAPSEANEAVLLPGGWLLVSRHCGQKLQ</sequence>
<reference evidence="1 2" key="1">
    <citation type="submission" date="2019-05" db="EMBL/GenBank/DDBJ databases">
        <title>Another draft genome of Portunus trituberculatus and its Hox gene families provides insights of decapod evolution.</title>
        <authorList>
            <person name="Jeong J.-H."/>
            <person name="Song I."/>
            <person name="Kim S."/>
            <person name="Choi T."/>
            <person name="Kim D."/>
            <person name="Ryu S."/>
            <person name="Kim W."/>
        </authorList>
    </citation>
    <scope>NUCLEOTIDE SEQUENCE [LARGE SCALE GENOMIC DNA]</scope>
    <source>
        <tissue evidence="1">Muscle</tissue>
    </source>
</reference>
<evidence type="ECO:0000313" key="2">
    <source>
        <dbReference type="Proteomes" id="UP000324222"/>
    </source>
</evidence>
<dbReference type="AlphaFoldDB" id="A0A5B7FR91"/>
<name>A0A5B7FR91_PORTR</name>
<comment type="caution">
    <text evidence="1">The sequence shown here is derived from an EMBL/GenBank/DDBJ whole genome shotgun (WGS) entry which is preliminary data.</text>
</comment>
<evidence type="ECO:0000313" key="1">
    <source>
        <dbReference type="EMBL" id="MPC46884.1"/>
    </source>
</evidence>
<keyword evidence="2" id="KW-1185">Reference proteome</keyword>
<dbReference type="Proteomes" id="UP000324222">
    <property type="component" value="Unassembled WGS sequence"/>
</dbReference>
<protein>
    <submittedName>
        <fullName evidence="1">Uncharacterized protein</fullName>
    </submittedName>
</protein>